<evidence type="ECO:0000313" key="8">
    <source>
        <dbReference type="EMBL" id="MDY0393382.1"/>
    </source>
</evidence>
<gene>
    <name evidence="8" type="ORF">RWE15_01755</name>
</gene>
<dbReference type="InterPro" id="IPR006076">
    <property type="entry name" value="FAD-dep_OxRdtase"/>
</dbReference>
<reference evidence="8 9" key="1">
    <citation type="submission" date="2023-10" db="EMBL/GenBank/DDBJ databases">
        <title>Virgibacillus halophilus 5B73C genome.</title>
        <authorList>
            <person name="Miliotis G."/>
            <person name="Sengupta P."/>
            <person name="Hameed A."/>
            <person name="Chuvochina M."/>
            <person name="Mcdonagh F."/>
            <person name="Simpson A.C."/>
            <person name="Singh N.K."/>
            <person name="Rekha P.D."/>
            <person name="Raman K."/>
            <person name="Hugenholtz P."/>
            <person name="Venkateswaran K."/>
        </authorList>
    </citation>
    <scope>NUCLEOTIDE SEQUENCE [LARGE SCALE GENOMIC DNA]</scope>
    <source>
        <strain evidence="8 9">5B73C</strain>
    </source>
</reference>
<keyword evidence="5" id="KW-1015">Disulfide bond</keyword>
<organism evidence="8 9">
    <name type="scientific">Tigheibacillus halophilus</name>
    <dbReference type="NCBI Taxonomy" id="361280"/>
    <lineage>
        <taxon>Bacteria</taxon>
        <taxon>Bacillati</taxon>
        <taxon>Bacillota</taxon>
        <taxon>Bacilli</taxon>
        <taxon>Bacillales</taxon>
        <taxon>Bacillaceae</taxon>
        <taxon>Tigheibacillus</taxon>
    </lineage>
</organism>
<name>A0ABU5C3U6_9BACI</name>
<evidence type="ECO:0000313" key="9">
    <source>
        <dbReference type="Proteomes" id="UP001281447"/>
    </source>
</evidence>
<dbReference type="InterPro" id="IPR036188">
    <property type="entry name" value="FAD/NAD-bd_sf"/>
</dbReference>
<feature type="domain" description="Rieske" evidence="7">
    <location>
        <begin position="219"/>
        <end position="305"/>
    </location>
</feature>
<evidence type="ECO:0000256" key="2">
    <source>
        <dbReference type="ARBA" id="ARBA00022723"/>
    </source>
</evidence>
<dbReference type="InterPro" id="IPR017941">
    <property type="entry name" value="Rieske_2Fe-2S"/>
</dbReference>
<evidence type="ECO:0000256" key="1">
    <source>
        <dbReference type="ARBA" id="ARBA00022714"/>
    </source>
</evidence>
<evidence type="ECO:0000259" key="7">
    <source>
        <dbReference type="PROSITE" id="PS51296"/>
    </source>
</evidence>
<sequence length="305" mass="34458">MKIFEHTMVTEALQDNKITLQTNLGKTVMCKDVIFATHFPAIDPDNFYTNMRPEMSYALAFKADQEYPDGMYINADTPSRTFRKMTNGSDDYLLVGGQSHTIGDEHSEMERYEDIRQFAEKTFGTSDAIFRWSSHDLITSDRVPYIGQLHPQKSNMYTATGFSKWGLANAVTGAQLLKDLIANQENPYSGLYYPRRDIPDIRENVPEQKNMEEELAEAQTAATVENLTRQQATVIEKDDKKIGIYKDDDGALHHLDLACTHLGCDLNWNDGDQTWDCPCHGSRFTATGEVLEGPAKEPLAKANQK</sequence>
<dbReference type="Pfam" id="PF00355">
    <property type="entry name" value="Rieske"/>
    <property type="match status" value="1"/>
</dbReference>
<dbReference type="InterPro" id="IPR005805">
    <property type="entry name" value="Rieske_Fe-S_prot_C"/>
</dbReference>
<dbReference type="InterPro" id="IPR014349">
    <property type="entry name" value="Rieske_Fe-S_prot"/>
</dbReference>
<keyword evidence="4" id="KW-0411">Iron-sulfur</keyword>
<comment type="cofactor">
    <cofactor evidence="6">
        <name>[2Fe-2S] cluster</name>
        <dbReference type="ChEBI" id="CHEBI:190135"/>
    </cofactor>
</comment>
<keyword evidence="3" id="KW-0408">Iron</keyword>
<dbReference type="EMBL" id="JAWDIP010000003">
    <property type="protein sequence ID" value="MDY0393382.1"/>
    <property type="molecule type" value="Genomic_DNA"/>
</dbReference>
<dbReference type="Gene3D" id="3.50.50.60">
    <property type="entry name" value="FAD/NAD(P)-binding domain"/>
    <property type="match status" value="1"/>
</dbReference>
<evidence type="ECO:0000256" key="4">
    <source>
        <dbReference type="ARBA" id="ARBA00023014"/>
    </source>
</evidence>
<accession>A0ABU5C3U6</accession>
<dbReference type="SUPFAM" id="SSF51971">
    <property type="entry name" value="Nucleotide-binding domain"/>
    <property type="match status" value="1"/>
</dbReference>
<keyword evidence="9" id="KW-1185">Reference proteome</keyword>
<evidence type="ECO:0000256" key="6">
    <source>
        <dbReference type="ARBA" id="ARBA00034078"/>
    </source>
</evidence>
<evidence type="ECO:0000256" key="3">
    <source>
        <dbReference type="ARBA" id="ARBA00023004"/>
    </source>
</evidence>
<keyword evidence="1" id="KW-0001">2Fe-2S</keyword>
<evidence type="ECO:0000256" key="5">
    <source>
        <dbReference type="ARBA" id="ARBA00023157"/>
    </source>
</evidence>
<dbReference type="SUPFAM" id="SSF50022">
    <property type="entry name" value="ISP domain"/>
    <property type="match status" value="1"/>
</dbReference>
<dbReference type="Pfam" id="PF01266">
    <property type="entry name" value="DAO"/>
    <property type="match status" value="1"/>
</dbReference>
<dbReference type="InterPro" id="IPR036922">
    <property type="entry name" value="Rieske_2Fe-2S_sf"/>
</dbReference>
<dbReference type="Gene3D" id="3.30.9.10">
    <property type="entry name" value="D-Amino Acid Oxidase, subunit A, domain 2"/>
    <property type="match status" value="1"/>
</dbReference>
<dbReference type="Proteomes" id="UP001281447">
    <property type="component" value="Unassembled WGS sequence"/>
</dbReference>
<proteinExistence type="predicted"/>
<keyword evidence="2" id="KW-0479">Metal-binding</keyword>
<dbReference type="Gene3D" id="2.102.10.10">
    <property type="entry name" value="Rieske [2Fe-2S] iron-sulphur domain"/>
    <property type="match status" value="1"/>
</dbReference>
<dbReference type="PANTHER" id="PTHR10134">
    <property type="entry name" value="CYTOCHROME B-C1 COMPLEX SUBUNIT RIESKE, MITOCHONDRIAL"/>
    <property type="match status" value="1"/>
</dbReference>
<protein>
    <submittedName>
        <fullName evidence="8">FAD-dependent oxidoreductase</fullName>
    </submittedName>
</protein>
<dbReference type="PROSITE" id="PS51296">
    <property type="entry name" value="RIESKE"/>
    <property type="match status" value="1"/>
</dbReference>
<comment type="caution">
    <text evidence="8">The sequence shown here is derived from an EMBL/GenBank/DDBJ whole genome shotgun (WGS) entry which is preliminary data.</text>
</comment>
<dbReference type="PRINTS" id="PR00162">
    <property type="entry name" value="RIESKE"/>
</dbReference>